<dbReference type="PANTHER" id="PTHR39173:SF1">
    <property type="entry name" value="ACETYLTRANSFERASE"/>
    <property type="match status" value="1"/>
</dbReference>
<keyword evidence="3" id="KW-1185">Reference proteome</keyword>
<evidence type="ECO:0000259" key="1">
    <source>
        <dbReference type="PROSITE" id="PS51186"/>
    </source>
</evidence>
<feature type="domain" description="N-acetyltransferase" evidence="1">
    <location>
        <begin position="28"/>
        <end position="169"/>
    </location>
</feature>
<evidence type="ECO:0000313" key="2">
    <source>
        <dbReference type="EMBL" id="GLQ71265.1"/>
    </source>
</evidence>
<dbReference type="Pfam" id="PF13302">
    <property type="entry name" value="Acetyltransf_3"/>
    <property type="match status" value="1"/>
</dbReference>
<name>A0AAV5NL09_9VIBR</name>
<organism evidence="2 3">
    <name type="scientific">Vibrio penaeicida</name>
    <dbReference type="NCBI Taxonomy" id="104609"/>
    <lineage>
        <taxon>Bacteria</taxon>
        <taxon>Pseudomonadati</taxon>
        <taxon>Pseudomonadota</taxon>
        <taxon>Gammaproteobacteria</taxon>
        <taxon>Vibrionales</taxon>
        <taxon>Vibrionaceae</taxon>
        <taxon>Vibrio</taxon>
    </lineage>
</organism>
<dbReference type="InterPro" id="IPR016181">
    <property type="entry name" value="Acyl_CoA_acyltransferase"/>
</dbReference>
<dbReference type="GO" id="GO:0016747">
    <property type="term" value="F:acyltransferase activity, transferring groups other than amino-acyl groups"/>
    <property type="evidence" value="ECO:0007669"/>
    <property type="project" value="InterPro"/>
</dbReference>
<dbReference type="AlphaFoldDB" id="A0AAV5NL09"/>
<dbReference type="RefSeq" id="WP_126609240.1">
    <property type="nucleotide sequence ID" value="NZ_AP025145.1"/>
</dbReference>
<dbReference type="Proteomes" id="UP001156690">
    <property type="component" value="Unassembled WGS sequence"/>
</dbReference>
<dbReference type="PROSITE" id="PS51186">
    <property type="entry name" value="GNAT"/>
    <property type="match status" value="1"/>
</dbReference>
<dbReference type="EMBL" id="BSNX01000004">
    <property type="protein sequence ID" value="GLQ71265.1"/>
    <property type="molecule type" value="Genomic_DNA"/>
</dbReference>
<sequence length="173" mass="19825">MLVKPNNAYLDAFVAFYDDILVNDPLSCDFYGENIEDFNRYIKNLLDEEQGVNLKDGYVPCSHRWYLNKKGNIVGTIRIRHSLDTEFHRNELGHIGFDIAPSFRGYGYATDMLAKAIDVASQLSISELLLTTSEENIASQQVIQKNGGQYHSKVYSSVFNEVIERYWITTNLK</sequence>
<dbReference type="CDD" id="cd04301">
    <property type="entry name" value="NAT_SF"/>
    <property type="match status" value="1"/>
</dbReference>
<dbReference type="SUPFAM" id="SSF55729">
    <property type="entry name" value="Acyl-CoA N-acyltransferases (Nat)"/>
    <property type="match status" value="1"/>
</dbReference>
<proteinExistence type="predicted"/>
<gene>
    <name evidence="2" type="ORF">GCM10007932_06250</name>
</gene>
<protein>
    <submittedName>
        <fullName evidence="2">Acetyltransferase</fullName>
    </submittedName>
</protein>
<reference evidence="3" key="1">
    <citation type="journal article" date="2019" name="Int. J. Syst. Evol. Microbiol.">
        <title>The Global Catalogue of Microorganisms (GCM) 10K type strain sequencing project: providing services to taxonomists for standard genome sequencing and annotation.</title>
        <authorList>
            <consortium name="The Broad Institute Genomics Platform"/>
            <consortium name="The Broad Institute Genome Sequencing Center for Infectious Disease"/>
            <person name="Wu L."/>
            <person name="Ma J."/>
        </authorList>
    </citation>
    <scope>NUCLEOTIDE SEQUENCE [LARGE SCALE GENOMIC DNA]</scope>
    <source>
        <strain evidence="3">NBRC 15640</strain>
    </source>
</reference>
<evidence type="ECO:0000313" key="3">
    <source>
        <dbReference type="Proteomes" id="UP001156690"/>
    </source>
</evidence>
<comment type="caution">
    <text evidence="2">The sequence shown here is derived from an EMBL/GenBank/DDBJ whole genome shotgun (WGS) entry which is preliminary data.</text>
</comment>
<accession>A0AAV5NL09</accession>
<dbReference type="Gene3D" id="3.40.630.30">
    <property type="match status" value="1"/>
</dbReference>
<dbReference type="InterPro" id="IPR000182">
    <property type="entry name" value="GNAT_dom"/>
</dbReference>
<dbReference type="PANTHER" id="PTHR39173">
    <property type="entry name" value="ACETYLTRANSFERASE"/>
    <property type="match status" value="1"/>
</dbReference>